<dbReference type="PATRIC" id="fig|1131935.3.peg.2966"/>
<dbReference type="GO" id="GO:0022857">
    <property type="term" value="F:transmembrane transporter activity"/>
    <property type="evidence" value="ECO:0007669"/>
    <property type="project" value="InterPro"/>
</dbReference>
<evidence type="ECO:0000256" key="8">
    <source>
        <dbReference type="SAM" id="Phobius"/>
    </source>
</evidence>
<feature type="transmembrane region" description="Helical" evidence="8">
    <location>
        <begin position="104"/>
        <end position="123"/>
    </location>
</feature>
<dbReference type="CDD" id="cd06550">
    <property type="entry name" value="TM_ABC_iron-siderophores_like"/>
    <property type="match status" value="1"/>
</dbReference>
<evidence type="ECO:0000256" key="6">
    <source>
        <dbReference type="ARBA" id="ARBA00022989"/>
    </source>
</evidence>
<dbReference type="InterPro" id="IPR000522">
    <property type="entry name" value="ABC_transptr_permease_BtuC"/>
</dbReference>
<feature type="transmembrane region" description="Helical" evidence="8">
    <location>
        <begin position="75"/>
        <end position="92"/>
    </location>
</feature>
<dbReference type="PANTHER" id="PTHR30472:SF64">
    <property type="entry name" value="IRON(3+)-HYDROXAMATE IMPORT SYSTEM PERMEASE PROTEIN FHUG"/>
    <property type="match status" value="1"/>
</dbReference>
<evidence type="ECO:0000256" key="7">
    <source>
        <dbReference type="ARBA" id="ARBA00023136"/>
    </source>
</evidence>
<dbReference type="EMBL" id="AHKH01000034">
    <property type="protein sequence ID" value="EHQ61588.1"/>
    <property type="molecule type" value="Genomic_DNA"/>
</dbReference>
<keyword evidence="3" id="KW-0813">Transport</keyword>
<dbReference type="Gene3D" id="1.10.3470.10">
    <property type="entry name" value="ABC transporter involved in vitamin B12 uptake, BtuC"/>
    <property type="match status" value="1"/>
</dbReference>
<proteinExistence type="inferred from homology"/>
<feature type="transmembrane region" description="Helical" evidence="8">
    <location>
        <begin position="295"/>
        <end position="318"/>
    </location>
</feature>
<evidence type="ECO:0000256" key="2">
    <source>
        <dbReference type="ARBA" id="ARBA00007935"/>
    </source>
</evidence>
<sequence length="347" mass="36653">MSKMAQITPLTPERRKRNRSLAIMAILGILIILMFIVSMNTGFIRLSPLDLVRTLFGAGTDKQQLILFEFRLPRIVLSLLIGAGLAVSGCVMQGISRNALADPGILGINAGAGLVVMLFISFYPTTAAAPVFLLPVLAWIGAGLTAALICALAYKRHEGMRPTRLLLTGVAVAAGISAAMIVLTLRLSPEKYQFVATWLAGSIWGTNWKFVLALLPFIVVLLPYVFCKARVMNVLNLGEQTATGLGANVSREQLTLLAAAVGLAGSSVAVSGGIGFVGLIGPHLARRLVGPKHQLLLPASALTGALLVLAADTIGRWILQPSEVPTGIVVAVIGAPYFLYLLARSKA</sequence>
<evidence type="ECO:0000256" key="4">
    <source>
        <dbReference type="ARBA" id="ARBA00022475"/>
    </source>
</evidence>
<dbReference type="AlphaFoldDB" id="H3SH54"/>
<evidence type="ECO:0000256" key="1">
    <source>
        <dbReference type="ARBA" id="ARBA00004651"/>
    </source>
</evidence>
<keyword evidence="6 8" id="KW-1133">Transmembrane helix</keyword>
<feature type="transmembrane region" description="Helical" evidence="8">
    <location>
        <begin position="324"/>
        <end position="343"/>
    </location>
</feature>
<keyword evidence="5 8" id="KW-0812">Transmembrane</keyword>
<reference evidence="9 10" key="1">
    <citation type="journal article" date="2012" name="J. Bacteriol.">
        <title>Genome Sequence of the Pattern-Forming Social Bacterium Paenibacillus dendritiformis C454 Chiral Morphotype.</title>
        <authorList>
            <person name="Sirota-Madi A."/>
            <person name="Olender T."/>
            <person name="Helman Y."/>
            <person name="Brainis I."/>
            <person name="Finkelshtein A."/>
            <person name="Roth D."/>
            <person name="Hagai E."/>
            <person name="Leshkowitz D."/>
            <person name="Brodsky L."/>
            <person name="Galatenko V."/>
            <person name="Nikolaev V."/>
            <person name="Gutnick D.L."/>
            <person name="Lancet D."/>
            <person name="Ben-Jacob E."/>
        </authorList>
    </citation>
    <scope>NUCLEOTIDE SEQUENCE [LARGE SCALE GENOMIC DNA]</scope>
    <source>
        <strain evidence="9 10">C454</strain>
    </source>
</reference>
<comment type="similarity">
    <text evidence="2">Belongs to the binding-protein-dependent transport system permease family. FecCD subfamily.</text>
</comment>
<feature type="transmembrane region" description="Helical" evidence="8">
    <location>
        <begin position="166"/>
        <end position="188"/>
    </location>
</feature>
<dbReference type="GO" id="GO:0005886">
    <property type="term" value="C:plasma membrane"/>
    <property type="evidence" value="ECO:0007669"/>
    <property type="project" value="UniProtKB-SubCell"/>
</dbReference>
<name>H3SH54_9BACL</name>
<comment type="subcellular location">
    <subcellularLocation>
        <location evidence="1">Cell membrane</location>
        <topology evidence="1">Multi-pass membrane protein</topology>
    </subcellularLocation>
</comment>
<dbReference type="STRING" id="1131935.PDENDC454_14307"/>
<evidence type="ECO:0000313" key="9">
    <source>
        <dbReference type="EMBL" id="EHQ61588.1"/>
    </source>
</evidence>
<dbReference type="Pfam" id="PF01032">
    <property type="entry name" value="FecCD"/>
    <property type="match status" value="1"/>
</dbReference>
<gene>
    <name evidence="9" type="ORF">PDENDC454_14307</name>
</gene>
<evidence type="ECO:0000256" key="5">
    <source>
        <dbReference type="ARBA" id="ARBA00022692"/>
    </source>
</evidence>
<dbReference type="SUPFAM" id="SSF81345">
    <property type="entry name" value="ABC transporter involved in vitamin B12 uptake, BtuC"/>
    <property type="match status" value="1"/>
</dbReference>
<protein>
    <submittedName>
        <fullName evidence="9">Transport system permease</fullName>
    </submittedName>
</protein>
<evidence type="ECO:0000313" key="10">
    <source>
        <dbReference type="Proteomes" id="UP000003900"/>
    </source>
</evidence>
<dbReference type="Proteomes" id="UP000003900">
    <property type="component" value="Unassembled WGS sequence"/>
</dbReference>
<keyword evidence="10" id="KW-1185">Reference proteome</keyword>
<keyword evidence="4" id="KW-1003">Cell membrane</keyword>
<dbReference type="GO" id="GO:0033214">
    <property type="term" value="P:siderophore-iron import into cell"/>
    <property type="evidence" value="ECO:0007669"/>
    <property type="project" value="TreeGrafter"/>
</dbReference>
<dbReference type="PANTHER" id="PTHR30472">
    <property type="entry name" value="FERRIC ENTEROBACTIN TRANSPORT SYSTEM PERMEASE PROTEIN"/>
    <property type="match status" value="1"/>
</dbReference>
<feature type="transmembrane region" description="Helical" evidence="8">
    <location>
        <begin position="21"/>
        <end position="44"/>
    </location>
</feature>
<accession>H3SH54</accession>
<comment type="caution">
    <text evidence="9">The sequence shown here is derived from an EMBL/GenBank/DDBJ whole genome shotgun (WGS) entry which is preliminary data.</text>
</comment>
<keyword evidence="7 8" id="KW-0472">Membrane</keyword>
<organism evidence="9 10">
    <name type="scientific">Paenibacillus dendritiformis C454</name>
    <dbReference type="NCBI Taxonomy" id="1131935"/>
    <lineage>
        <taxon>Bacteria</taxon>
        <taxon>Bacillati</taxon>
        <taxon>Bacillota</taxon>
        <taxon>Bacilli</taxon>
        <taxon>Bacillales</taxon>
        <taxon>Paenibacillaceae</taxon>
        <taxon>Paenibacillus</taxon>
    </lineage>
</organism>
<dbReference type="InterPro" id="IPR037294">
    <property type="entry name" value="ABC_BtuC-like"/>
</dbReference>
<feature type="transmembrane region" description="Helical" evidence="8">
    <location>
        <begin position="208"/>
        <end position="227"/>
    </location>
</feature>
<feature type="transmembrane region" description="Helical" evidence="8">
    <location>
        <begin position="129"/>
        <end position="154"/>
    </location>
</feature>
<evidence type="ECO:0000256" key="3">
    <source>
        <dbReference type="ARBA" id="ARBA00022448"/>
    </source>
</evidence>
<dbReference type="FunFam" id="1.10.3470.10:FF:000001">
    <property type="entry name" value="Vitamin B12 ABC transporter permease BtuC"/>
    <property type="match status" value="1"/>
</dbReference>